<dbReference type="RefSeq" id="WP_221205727.1">
    <property type="nucleotide sequence ID" value="NZ_JACHXA010000002.1"/>
</dbReference>
<evidence type="ECO:0000259" key="4">
    <source>
        <dbReference type="PROSITE" id="PS50949"/>
    </source>
</evidence>
<dbReference type="Gene3D" id="1.20.120.530">
    <property type="entry name" value="GntR ligand-binding domain-like"/>
    <property type="match status" value="1"/>
</dbReference>
<protein>
    <submittedName>
        <fullName evidence="5">DNA-binding FadR family transcriptional regulator</fullName>
    </submittedName>
</protein>
<dbReference type="PANTHER" id="PTHR43537">
    <property type="entry name" value="TRANSCRIPTIONAL REGULATOR, GNTR FAMILY"/>
    <property type="match status" value="1"/>
</dbReference>
<dbReference type="InterPro" id="IPR011711">
    <property type="entry name" value="GntR_C"/>
</dbReference>
<keyword evidence="1" id="KW-0805">Transcription regulation</keyword>
<dbReference type="InterPro" id="IPR036390">
    <property type="entry name" value="WH_DNA-bd_sf"/>
</dbReference>
<dbReference type="Pfam" id="PF00392">
    <property type="entry name" value="GntR"/>
    <property type="match status" value="1"/>
</dbReference>
<dbReference type="CDD" id="cd07377">
    <property type="entry name" value="WHTH_GntR"/>
    <property type="match status" value="1"/>
</dbReference>
<dbReference type="InterPro" id="IPR008920">
    <property type="entry name" value="TF_FadR/GntR_C"/>
</dbReference>
<dbReference type="SMART" id="SM00895">
    <property type="entry name" value="FCD"/>
    <property type="match status" value="1"/>
</dbReference>
<dbReference type="EMBL" id="JACHXA010000002">
    <property type="protein sequence ID" value="MBB3064721.1"/>
    <property type="molecule type" value="Genomic_DNA"/>
</dbReference>
<feature type="domain" description="HTH gntR-type" evidence="4">
    <location>
        <begin position="15"/>
        <end position="83"/>
    </location>
</feature>
<proteinExistence type="predicted"/>
<dbReference type="SMART" id="SM00345">
    <property type="entry name" value="HTH_GNTR"/>
    <property type="match status" value="1"/>
</dbReference>
<organism evidence="5 6">
    <name type="scientific">Limibacillus halophilus</name>
    <dbReference type="NCBI Taxonomy" id="1579333"/>
    <lineage>
        <taxon>Bacteria</taxon>
        <taxon>Pseudomonadati</taxon>
        <taxon>Pseudomonadota</taxon>
        <taxon>Alphaproteobacteria</taxon>
        <taxon>Rhodospirillales</taxon>
        <taxon>Rhodovibrionaceae</taxon>
        <taxon>Limibacillus</taxon>
    </lineage>
</organism>
<dbReference type="Gene3D" id="1.10.10.10">
    <property type="entry name" value="Winged helix-like DNA-binding domain superfamily/Winged helix DNA-binding domain"/>
    <property type="match status" value="1"/>
</dbReference>
<evidence type="ECO:0000256" key="1">
    <source>
        <dbReference type="ARBA" id="ARBA00023015"/>
    </source>
</evidence>
<evidence type="ECO:0000313" key="6">
    <source>
        <dbReference type="Proteomes" id="UP000581135"/>
    </source>
</evidence>
<dbReference type="Pfam" id="PF07729">
    <property type="entry name" value="FCD"/>
    <property type="match status" value="1"/>
</dbReference>
<dbReference type="GO" id="GO:0003677">
    <property type="term" value="F:DNA binding"/>
    <property type="evidence" value="ECO:0007669"/>
    <property type="project" value="UniProtKB-KW"/>
</dbReference>
<evidence type="ECO:0000313" key="5">
    <source>
        <dbReference type="EMBL" id="MBB3064721.1"/>
    </source>
</evidence>
<dbReference type="PANTHER" id="PTHR43537:SF5">
    <property type="entry name" value="UXU OPERON TRANSCRIPTIONAL REGULATOR"/>
    <property type="match status" value="1"/>
</dbReference>
<dbReference type="PROSITE" id="PS50949">
    <property type="entry name" value="HTH_GNTR"/>
    <property type="match status" value="1"/>
</dbReference>
<keyword evidence="2 5" id="KW-0238">DNA-binding</keyword>
<dbReference type="GO" id="GO:0003700">
    <property type="term" value="F:DNA-binding transcription factor activity"/>
    <property type="evidence" value="ECO:0007669"/>
    <property type="project" value="InterPro"/>
</dbReference>
<dbReference type="SUPFAM" id="SSF46785">
    <property type="entry name" value="Winged helix' DNA-binding domain"/>
    <property type="match status" value="1"/>
</dbReference>
<comment type="caution">
    <text evidence="5">The sequence shown here is derived from an EMBL/GenBank/DDBJ whole genome shotgun (WGS) entry which is preliminary data.</text>
</comment>
<dbReference type="PRINTS" id="PR00035">
    <property type="entry name" value="HTHGNTR"/>
</dbReference>
<dbReference type="InterPro" id="IPR036388">
    <property type="entry name" value="WH-like_DNA-bd_sf"/>
</dbReference>
<dbReference type="SUPFAM" id="SSF48008">
    <property type="entry name" value="GntR ligand-binding domain-like"/>
    <property type="match status" value="1"/>
</dbReference>
<reference evidence="5 6" key="1">
    <citation type="submission" date="2020-08" db="EMBL/GenBank/DDBJ databases">
        <title>Genomic Encyclopedia of Type Strains, Phase III (KMG-III): the genomes of soil and plant-associated and newly described type strains.</title>
        <authorList>
            <person name="Whitman W."/>
        </authorList>
    </citation>
    <scope>NUCLEOTIDE SEQUENCE [LARGE SCALE GENOMIC DNA]</scope>
    <source>
        <strain evidence="5 6">CECT 8803</strain>
    </source>
</reference>
<gene>
    <name evidence="5" type="ORF">FHR98_000993</name>
</gene>
<dbReference type="AlphaFoldDB" id="A0A839SPI5"/>
<accession>A0A839SPI5</accession>
<evidence type="ECO:0000256" key="3">
    <source>
        <dbReference type="ARBA" id="ARBA00023163"/>
    </source>
</evidence>
<keyword evidence="6" id="KW-1185">Reference proteome</keyword>
<keyword evidence="3" id="KW-0804">Transcription</keyword>
<evidence type="ECO:0000256" key="2">
    <source>
        <dbReference type="ARBA" id="ARBA00023125"/>
    </source>
</evidence>
<name>A0A839SPI5_9PROT</name>
<sequence length="252" mass="27938">MTIRPDPRFTTIERERVADRVAEELKRLITGGKLAPGERLPGERQLADMMGVSRVSVRAALQQLKTQGLVFAVQGGGTRIIASAEELDSALTHLVQADLSNLRDLMEIRSHLEVWAAAKAAERADPEDLARMHDALEVMCDPTREPHHKAEDDYQFHLSIAKAAGSAVYLHLMTVLGDVMESMLEFHRFTLLGTDEEDNLLLEQHRKICTSIEQGDPQAAAAAMAEHLDHIISCYAQEEQKDGKPSSRRLAG</sequence>
<dbReference type="Proteomes" id="UP000581135">
    <property type="component" value="Unassembled WGS sequence"/>
</dbReference>
<dbReference type="InterPro" id="IPR000524">
    <property type="entry name" value="Tscrpt_reg_HTH_GntR"/>
</dbReference>